<dbReference type="InParanoid" id="A0A6P8ICQ8"/>
<accession>A0A6P8ICQ8</accession>
<dbReference type="KEGG" id="aten:116298478"/>
<proteinExistence type="predicted"/>
<name>A0A6P8ICQ8_ACTTE</name>
<evidence type="ECO:0000313" key="5">
    <source>
        <dbReference type="Proteomes" id="UP000515163"/>
    </source>
</evidence>
<dbReference type="InterPro" id="IPR013783">
    <property type="entry name" value="Ig-like_fold"/>
</dbReference>
<dbReference type="Pfam" id="PF13927">
    <property type="entry name" value="Ig_3"/>
    <property type="match status" value="1"/>
</dbReference>
<evidence type="ECO:0000313" key="6">
    <source>
        <dbReference type="RefSeq" id="XP_031562825.1"/>
    </source>
</evidence>
<dbReference type="GO" id="GO:0007156">
    <property type="term" value="P:homophilic cell adhesion via plasma membrane adhesion molecules"/>
    <property type="evidence" value="ECO:0007669"/>
    <property type="project" value="TreeGrafter"/>
</dbReference>
<dbReference type="InterPro" id="IPR050958">
    <property type="entry name" value="Cell_Adh-Cytoskel_Orgn"/>
</dbReference>
<dbReference type="InterPro" id="IPR003598">
    <property type="entry name" value="Ig_sub2"/>
</dbReference>
<dbReference type="InterPro" id="IPR036179">
    <property type="entry name" value="Ig-like_dom_sf"/>
</dbReference>
<dbReference type="InterPro" id="IPR007110">
    <property type="entry name" value="Ig-like_dom"/>
</dbReference>
<sequence>MCFLWLFGLLSLTGFLSFIDSTPLPRQRAPGDALPIIAAGRHIFKPQLGSRLVIDCSATGNPNPVLSWTKRGEESPQPVLKMPQFVTQKKTAKGLELVFSNISREHDGVYYCVASNRAGYDRKIVFVRPLIPSPRSQSPMVSLLQHRVTVNSGDTAVILIFTKNTPKGTSVIWNLPQQFNTNDRRLGKNEFFNKNLEGTGYMYIKSVTARDAGAYRCTVRTPDGLSTTVKFTVRVE</sequence>
<evidence type="ECO:0000256" key="3">
    <source>
        <dbReference type="SAM" id="SignalP"/>
    </source>
</evidence>
<evidence type="ECO:0000256" key="2">
    <source>
        <dbReference type="ARBA" id="ARBA00023157"/>
    </source>
</evidence>
<dbReference type="CDD" id="cd00096">
    <property type="entry name" value="Ig"/>
    <property type="match status" value="1"/>
</dbReference>
<reference evidence="6" key="1">
    <citation type="submission" date="2025-08" db="UniProtKB">
        <authorList>
            <consortium name="RefSeq"/>
        </authorList>
    </citation>
    <scope>IDENTIFICATION</scope>
    <source>
        <tissue evidence="6">Tentacle</tissue>
    </source>
</reference>
<dbReference type="PANTHER" id="PTHR45080">
    <property type="entry name" value="CONTACTIN 5"/>
    <property type="match status" value="1"/>
</dbReference>
<dbReference type="SUPFAM" id="SSF48726">
    <property type="entry name" value="Immunoglobulin"/>
    <property type="match status" value="2"/>
</dbReference>
<keyword evidence="5" id="KW-1185">Reference proteome</keyword>
<dbReference type="PROSITE" id="PS50835">
    <property type="entry name" value="IG_LIKE"/>
    <property type="match status" value="2"/>
</dbReference>
<evidence type="ECO:0000259" key="4">
    <source>
        <dbReference type="PROSITE" id="PS50835"/>
    </source>
</evidence>
<dbReference type="Proteomes" id="UP000515163">
    <property type="component" value="Unplaced"/>
</dbReference>
<dbReference type="OrthoDB" id="6088938at2759"/>
<feature type="domain" description="Ig-like" evidence="4">
    <location>
        <begin position="35"/>
        <end position="125"/>
    </location>
</feature>
<dbReference type="SMART" id="SM00409">
    <property type="entry name" value="IG"/>
    <property type="match status" value="2"/>
</dbReference>
<feature type="domain" description="Ig-like" evidence="4">
    <location>
        <begin position="139"/>
        <end position="232"/>
    </location>
</feature>
<keyword evidence="1 3" id="KW-0732">Signal</keyword>
<dbReference type="SMART" id="SM00408">
    <property type="entry name" value="IGc2"/>
    <property type="match status" value="1"/>
</dbReference>
<dbReference type="AlphaFoldDB" id="A0A6P8ICQ8"/>
<dbReference type="InterPro" id="IPR013151">
    <property type="entry name" value="Immunoglobulin_dom"/>
</dbReference>
<dbReference type="GO" id="GO:0005886">
    <property type="term" value="C:plasma membrane"/>
    <property type="evidence" value="ECO:0007669"/>
    <property type="project" value="TreeGrafter"/>
</dbReference>
<dbReference type="GeneID" id="116298478"/>
<dbReference type="RefSeq" id="XP_031562825.1">
    <property type="nucleotide sequence ID" value="XM_031706965.1"/>
</dbReference>
<feature type="signal peptide" evidence="3">
    <location>
        <begin position="1"/>
        <end position="21"/>
    </location>
</feature>
<dbReference type="Gene3D" id="2.60.40.10">
    <property type="entry name" value="Immunoglobulins"/>
    <property type="match status" value="2"/>
</dbReference>
<dbReference type="PANTHER" id="PTHR45080:SF8">
    <property type="entry name" value="IG-LIKE DOMAIN-CONTAINING PROTEIN"/>
    <property type="match status" value="1"/>
</dbReference>
<keyword evidence="2" id="KW-1015">Disulfide bond</keyword>
<gene>
    <name evidence="6" type="primary">LOC116298478</name>
</gene>
<protein>
    <submittedName>
        <fullName evidence="6">Neural cell adhesion molecule 1-like</fullName>
    </submittedName>
</protein>
<dbReference type="InterPro" id="IPR003599">
    <property type="entry name" value="Ig_sub"/>
</dbReference>
<dbReference type="Pfam" id="PF00047">
    <property type="entry name" value="ig"/>
    <property type="match status" value="1"/>
</dbReference>
<evidence type="ECO:0000256" key="1">
    <source>
        <dbReference type="ARBA" id="ARBA00022729"/>
    </source>
</evidence>
<organism evidence="5 6">
    <name type="scientific">Actinia tenebrosa</name>
    <name type="common">Australian red waratah sea anemone</name>
    <dbReference type="NCBI Taxonomy" id="6105"/>
    <lineage>
        <taxon>Eukaryota</taxon>
        <taxon>Metazoa</taxon>
        <taxon>Cnidaria</taxon>
        <taxon>Anthozoa</taxon>
        <taxon>Hexacorallia</taxon>
        <taxon>Actiniaria</taxon>
        <taxon>Actiniidae</taxon>
        <taxon>Actinia</taxon>
    </lineage>
</organism>
<feature type="chain" id="PRO_5028310028" evidence="3">
    <location>
        <begin position="22"/>
        <end position="236"/>
    </location>
</feature>